<evidence type="ECO:0000313" key="4">
    <source>
        <dbReference type="Proteomes" id="UP000244722"/>
    </source>
</evidence>
<dbReference type="EMBL" id="NESQ01000178">
    <property type="protein sequence ID" value="PUU76703.1"/>
    <property type="molecule type" value="Genomic_DNA"/>
</dbReference>
<dbReference type="PANTHER" id="PTHR31905">
    <property type="entry name" value="COILED-COIL DOMAIN-CONTAINING PROTEIN 58"/>
    <property type="match status" value="1"/>
</dbReference>
<evidence type="ECO:0000256" key="2">
    <source>
        <dbReference type="SAM" id="MobiDB-lite"/>
    </source>
</evidence>
<dbReference type="Proteomes" id="UP000244722">
    <property type="component" value="Unassembled WGS sequence"/>
</dbReference>
<gene>
    <name evidence="3" type="ORF">B9Z19DRAFT_1087724</name>
</gene>
<reference evidence="3 4" key="1">
    <citation type="submission" date="2017-04" db="EMBL/GenBank/DDBJ databases">
        <title>Draft genome sequence of Tuber borchii Vittad., a whitish edible truffle.</title>
        <authorList>
            <consortium name="DOE Joint Genome Institute"/>
            <person name="Murat C."/>
            <person name="Kuo A."/>
            <person name="Barry K.W."/>
            <person name="Clum A."/>
            <person name="Dockter R.B."/>
            <person name="Fauchery L."/>
            <person name="Iotti M."/>
            <person name="Kohler A."/>
            <person name="Labutti K."/>
            <person name="Lindquist E.A."/>
            <person name="Lipzen A."/>
            <person name="Ohm R.A."/>
            <person name="Wang M."/>
            <person name="Grigoriev I.V."/>
            <person name="Zambonelli A."/>
            <person name="Martin F.M."/>
        </authorList>
    </citation>
    <scope>NUCLEOTIDE SEQUENCE [LARGE SCALE GENOMIC DNA]</scope>
    <source>
        <strain evidence="3 4">Tbo3840</strain>
    </source>
</reference>
<comment type="caution">
    <text evidence="3">The sequence shown here is derived from an EMBL/GenBank/DDBJ whole genome shotgun (WGS) entry which is preliminary data.</text>
</comment>
<feature type="region of interest" description="Disordered" evidence="2">
    <location>
        <begin position="44"/>
        <end position="64"/>
    </location>
</feature>
<evidence type="ECO:0000313" key="3">
    <source>
        <dbReference type="EMBL" id="PUU76703.1"/>
    </source>
</evidence>
<organism evidence="3 4">
    <name type="scientific">Tuber borchii</name>
    <name type="common">White truffle</name>
    <dbReference type="NCBI Taxonomy" id="42251"/>
    <lineage>
        <taxon>Eukaryota</taxon>
        <taxon>Fungi</taxon>
        <taxon>Dikarya</taxon>
        <taxon>Ascomycota</taxon>
        <taxon>Pezizomycotina</taxon>
        <taxon>Pezizomycetes</taxon>
        <taxon>Pezizales</taxon>
        <taxon>Tuberaceae</taxon>
        <taxon>Tuber</taxon>
    </lineage>
</organism>
<dbReference type="AlphaFoldDB" id="A0A2T6ZMJ9"/>
<dbReference type="Pfam" id="PF09774">
    <property type="entry name" value="MIX23"/>
    <property type="match status" value="1"/>
</dbReference>
<proteinExistence type="inferred from homology"/>
<name>A0A2T6ZMJ9_TUBBO</name>
<accession>A0A2T6ZMJ9</accession>
<dbReference type="InterPro" id="IPR016805">
    <property type="entry name" value="MIX23_fungal"/>
</dbReference>
<comment type="similarity">
    <text evidence="1">Belongs to the MIX23 family.</text>
</comment>
<sequence>MFGRQRQARFDHPPLTPSLCFNTRVLKEFLRLSRSSIDDSISQNLNALSTPSKPPFDPTATTTRYPASTTRHLPAQACHAFTEQILLPSWQSRSDILNYCASVATSDDPDDPDSLVRLAESTADRERVVDERLDPYSGRFFPRESRTEVLAQVIRNERVVENIVRERSWRVIRERCSEFGALGEDWRGVLDDWRKRKGMSGAAIIT</sequence>
<dbReference type="STRING" id="42251.A0A2T6ZMJ9"/>
<keyword evidence="4" id="KW-1185">Reference proteome</keyword>
<dbReference type="GO" id="GO:0005758">
    <property type="term" value="C:mitochondrial intermembrane space"/>
    <property type="evidence" value="ECO:0007669"/>
    <property type="project" value="InterPro"/>
</dbReference>
<dbReference type="PANTHER" id="PTHR31905:SF2">
    <property type="entry name" value="PROTEIN MIX23"/>
    <property type="match status" value="1"/>
</dbReference>
<dbReference type="OrthoDB" id="5593818at2759"/>
<protein>
    <submittedName>
        <fullName evidence="3">Caffeine-induced death protein 2-domain-containing protein</fullName>
    </submittedName>
</protein>
<evidence type="ECO:0000256" key="1">
    <source>
        <dbReference type="ARBA" id="ARBA00024204"/>
    </source>
</evidence>
<dbReference type="InterPro" id="IPR019171">
    <property type="entry name" value="MIX23"/>
</dbReference>
<dbReference type="PIRSF" id="PIRSF022603">
    <property type="entry name" value="UCP022603"/>
    <property type="match status" value="1"/>
</dbReference>